<dbReference type="SUPFAM" id="SSF117281">
    <property type="entry name" value="Kelch motif"/>
    <property type="match status" value="1"/>
</dbReference>
<feature type="signal peptide" evidence="12">
    <location>
        <begin position="1"/>
        <end position="22"/>
    </location>
</feature>
<evidence type="ECO:0000256" key="8">
    <source>
        <dbReference type="ARBA" id="ARBA00023065"/>
    </source>
</evidence>
<evidence type="ECO:0000313" key="13">
    <source>
        <dbReference type="EMBL" id="MFC4870807.1"/>
    </source>
</evidence>
<evidence type="ECO:0000256" key="10">
    <source>
        <dbReference type="ARBA" id="ARBA00023201"/>
    </source>
</evidence>
<keyword evidence="8" id="KW-0406">Ion transport</keyword>
<feature type="transmembrane region" description="Helical" evidence="11">
    <location>
        <begin position="771"/>
        <end position="795"/>
    </location>
</feature>
<feature type="transmembrane region" description="Helical" evidence="11">
    <location>
        <begin position="668"/>
        <end position="693"/>
    </location>
</feature>
<evidence type="ECO:0000256" key="9">
    <source>
        <dbReference type="ARBA" id="ARBA00023136"/>
    </source>
</evidence>
<feature type="transmembrane region" description="Helical" evidence="11">
    <location>
        <begin position="713"/>
        <end position="735"/>
    </location>
</feature>
<dbReference type="InterPro" id="IPR056734">
    <property type="entry name" value="NANM"/>
</dbReference>
<evidence type="ECO:0000313" key="14">
    <source>
        <dbReference type="Proteomes" id="UP001595818"/>
    </source>
</evidence>
<dbReference type="Pfam" id="PF24996">
    <property type="entry name" value="NANM"/>
    <property type="match status" value="2"/>
</dbReference>
<proteinExistence type="inferred from homology"/>
<dbReference type="Proteomes" id="UP001595818">
    <property type="component" value="Unassembled WGS sequence"/>
</dbReference>
<dbReference type="PROSITE" id="PS50283">
    <property type="entry name" value="NA_SOLUT_SYMP_3"/>
    <property type="match status" value="1"/>
</dbReference>
<dbReference type="EMBL" id="JBHSJJ010000002">
    <property type="protein sequence ID" value="MFC4870807.1"/>
    <property type="molecule type" value="Genomic_DNA"/>
</dbReference>
<keyword evidence="5 11" id="KW-0812">Transmembrane</keyword>
<organism evidence="13 14">
    <name type="scientific">Negadavirga shengliensis</name>
    <dbReference type="NCBI Taxonomy" id="1389218"/>
    <lineage>
        <taxon>Bacteria</taxon>
        <taxon>Pseudomonadati</taxon>
        <taxon>Bacteroidota</taxon>
        <taxon>Cytophagia</taxon>
        <taxon>Cytophagales</taxon>
        <taxon>Cyclobacteriaceae</taxon>
        <taxon>Negadavirga</taxon>
    </lineage>
</organism>
<comment type="caution">
    <text evidence="13">The sequence shown here is derived from an EMBL/GenBank/DDBJ whole genome shotgun (WGS) entry which is preliminary data.</text>
</comment>
<feature type="transmembrane region" description="Helical" evidence="11">
    <location>
        <begin position="853"/>
        <end position="871"/>
    </location>
</feature>
<accession>A0ABV9SX31</accession>
<dbReference type="InterPro" id="IPR051163">
    <property type="entry name" value="Sodium:Solute_Symporter_SSF"/>
</dbReference>
<dbReference type="Gene3D" id="1.20.1730.10">
    <property type="entry name" value="Sodium/glucose cotransporter"/>
    <property type="match status" value="1"/>
</dbReference>
<evidence type="ECO:0000256" key="3">
    <source>
        <dbReference type="ARBA" id="ARBA00022448"/>
    </source>
</evidence>
<dbReference type="Gene3D" id="2.120.10.80">
    <property type="entry name" value="Kelch-type beta propeller"/>
    <property type="match status" value="1"/>
</dbReference>
<evidence type="ECO:0000256" key="5">
    <source>
        <dbReference type="ARBA" id="ARBA00022692"/>
    </source>
</evidence>
<feature type="transmembrane region" description="Helical" evidence="11">
    <location>
        <begin position="628"/>
        <end position="647"/>
    </location>
</feature>
<feature type="transmembrane region" description="Helical" evidence="11">
    <location>
        <begin position="442"/>
        <end position="462"/>
    </location>
</feature>
<keyword evidence="3" id="KW-0813">Transport</keyword>
<evidence type="ECO:0000256" key="12">
    <source>
        <dbReference type="SAM" id="SignalP"/>
    </source>
</evidence>
<protein>
    <submittedName>
        <fullName evidence="13">Sodium/solute symporter</fullName>
    </submittedName>
</protein>
<dbReference type="Pfam" id="PF00474">
    <property type="entry name" value="SSF"/>
    <property type="match status" value="1"/>
</dbReference>
<reference evidence="14" key="1">
    <citation type="journal article" date="2019" name="Int. J. Syst. Evol. Microbiol.">
        <title>The Global Catalogue of Microorganisms (GCM) 10K type strain sequencing project: providing services to taxonomists for standard genome sequencing and annotation.</title>
        <authorList>
            <consortium name="The Broad Institute Genomics Platform"/>
            <consortium name="The Broad Institute Genome Sequencing Center for Infectious Disease"/>
            <person name="Wu L."/>
            <person name="Ma J."/>
        </authorList>
    </citation>
    <scope>NUCLEOTIDE SEQUENCE [LARGE SCALE GENOMIC DNA]</scope>
    <source>
        <strain evidence="14">CGMCC 4.7466</strain>
    </source>
</reference>
<keyword evidence="9 11" id="KW-0472">Membrane</keyword>
<evidence type="ECO:0000256" key="2">
    <source>
        <dbReference type="ARBA" id="ARBA00006434"/>
    </source>
</evidence>
<evidence type="ECO:0000256" key="1">
    <source>
        <dbReference type="ARBA" id="ARBA00004651"/>
    </source>
</evidence>
<keyword evidence="4" id="KW-1003">Cell membrane</keyword>
<dbReference type="PANTHER" id="PTHR42985:SF40">
    <property type="entry name" value="LD47995P-RELATED"/>
    <property type="match status" value="1"/>
</dbReference>
<evidence type="ECO:0000256" key="4">
    <source>
        <dbReference type="ARBA" id="ARBA00022475"/>
    </source>
</evidence>
<feature type="transmembrane region" description="Helical" evidence="11">
    <location>
        <begin position="578"/>
        <end position="597"/>
    </location>
</feature>
<comment type="subcellular location">
    <subcellularLocation>
        <location evidence="1">Cell membrane</location>
        <topology evidence="1">Multi-pass membrane protein</topology>
    </subcellularLocation>
</comment>
<feature type="transmembrane region" description="Helical" evidence="11">
    <location>
        <begin position="543"/>
        <end position="566"/>
    </location>
</feature>
<dbReference type="CDD" id="cd11495">
    <property type="entry name" value="SLC5sbd_NIS-like_u3"/>
    <property type="match status" value="1"/>
</dbReference>
<feature type="transmembrane region" description="Helical" evidence="11">
    <location>
        <begin position="801"/>
        <end position="822"/>
    </location>
</feature>
<name>A0ABV9SX31_9BACT</name>
<keyword evidence="10" id="KW-0739">Sodium transport</keyword>
<feature type="chain" id="PRO_5046006468" evidence="12">
    <location>
        <begin position="23"/>
        <end position="899"/>
    </location>
</feature>
<keyword evidence="6 11" id="KW-1133">Transmembrane helix</keyword>
<feature type="transmembrane region" description="Helical" evidence="11">
    <location>
        <begin position="829"/>
        <end position="847"/>
    </location>
</feature>
<keyword evidence="14" id="KW-1185">Reference proteome</keyword>
<feature type="transmembrane region" description="Helical" evidence="11">
    <location>
        <begin position="403"/>
        <end position="422"/>
    </location>
</feature>
<keyword evidence="7" id="KW-0915">Sodium</keyword>
<dbReference type="RefSeq" id="WP_377061695.1">
    <property type="nucleotide sequence ID" value="NZ_JBHSJJ010000002.1"/>
</dbReference>
<dbReference type="InterPro" id="IPR001734">
    <property type="entry name" value="Na/solute_symporter"/>
</dbReference>
<dbReference type="PANTHER" id="PTHR42985">
    <property type="entry name" value="SODIUM-COUPLED MONOCARBOXYLATE TRANSPORTER"/>
    <property type="match status" value="1"/>
</dbReference>
<comment type="similarity">
    <text evidence="2">Belongs to the sodium:solute symporter (SSF) (TC 2.A.21) family.</text>
</comment>
<feature type="transmembrane region" description="Helical" evidence="11">
    <location>
        <begin position="474"/>
        <end position="495"/>
    </location>
</feature>
<evidence type="ECO:0000256" key="11">
    <source>
        <dbReference type="SAM" id="Phobius"/>
    </source>
</evidence>
<feature type="transmembrane region" description="Helical" evidence="11">
    <location>
        <begin position="515"/>
        <end position="537"/>
    </location>
</feature>
<dbReference type="InterPro" id="IPR015915">
    <property type="entry name" value="Kelch-typ_b-propeller"/>
</dbReference>
<evidence type="ECO:0000256" key="6">
    <source>
        <dbReference type="ARBA" id="ARBA00022989"/>
    </source>
</evidence>
<dbReference type="NCBIfam" id="TIGR00813">
    <property type="entry name" value="sss"/>
    <property type="match status" value="1"/>
</dbReference>
<gene>
    <name evidence="13" type="ORF">ACFPFU_03855</name>
</gene>
<sequence>MHRISSLIFLGFFLLASLNVRASGPIDPFPYGEYQWETIAELPVPQGLIYSPGYAGMYAGTHNGVLILAGGANFPDALPWQGGKKRFWDHIYVLKKGKEGYEWDSTVMRLPKPVAYGSTVSTPQGILCLGGENETGHLQDVWWFIWDAETQSLQIKDGKPLPLPLANASAVLLDDYVYLAGGENQSVSNGFYRLSLKKENADWESLPSWTGEARSHAALTVQSDGQGRQIYLAGGRSKQPNTPTQWHGDIHVFYPKTSVWKHLGKMEDGEGNPAELAAGTSAGLGSGHILFFGGDDGELFHRLEALAQKISASDIHREDSLRWVQERDIILENHPGFSKRVLAYHPVTGSWSRLPDLPFGSQVTTPLVQWGDALVVPSGEVSPGRRTPEIRRLEISKKEEFGGLNYTILGIYLGSLVLMGVIISKKQLSTSDFFRAGGRVPWWAAGISVFGTQLSAITFMAIPAKTFATDWTLFWLLMTIIMVSPIIIFWFLPFFRRLNLTSAYEYLEFRFNKTVRLMGSFIYIALQLGRLGIVLLLPSLALSVVTGMDVVLCILLMGILSILYTVLGGIEAVIWTDVIQVVVLLGGALICLILMVMKINMDGQAWWAFIKEDSKTLLFDTSLDFTGTAIWVILLGGIASNIAQYGSDQTVIQRYLTTKDEKTAAKGILTGALMALPSALVFFSLGTALYLFYRLHPQELSPVMANTDSIFPWYIVTQLPNGISGLLIAAVFAAAMSSLDSSMNSVATVVTTDFYKKIFPKDLPGKHSLKFARFVTILVGAVGTAFAILMASMGIPSLWDQFNMLIGLFAGGLGGIFLIGILSSSSNGPGAVIGLTCSAMVQLLVKYQTDLSIHLYAFTGLASAMLFTYLASRFFQRPSRKELQGLTLKTMGNREKALV</sequence>
<keyword evidence="12" id="KW-0732">Signal</keyword>
<dbReference type="InterPro" id="IPR038377">
    <property type="entry name" value="Na/Glc_symporter_sf"/>
</dbReference>
<evidence type="ECO:0000256" key="7">
    <source>
        <dbReference type="ARBA" id="ARBA00023053"/>
    </source>
</evidence>